<evidence type="ECO:0000313" key="3">
    <source>
        <dbReference type="Proteomes" id="UP000193642"/>
    </source>
</evidence>
<evidence type="ECO:0000313" key="2">
    <source>
        <dbReference type="EMBL" id="ORY50792.1"/>
    </source>
</evidence>
<dbReference type="EMBL" id="MCGO01000006">
    <property type="protein sequence ID" value="ORY50792.1"/>
    <property type="molecule type" value="Genomic_DNA"/>
</dbReference>
<comment type="caution">
    <text evidence="2">The sequence shown here is derived from an EMBL/GenBank/DDBJ whole genome shotgun (WGS) entry which is preliminary data.</text>
</comment>
<dbReference type="AlphaFoldDB" id="A0A1Y2CUV8"/>
<evidence type="ECO:0000256" key="1">
    <source>
        <dbReference type="SAM" id="SignalP"/>
    </source>
</evidence>
<sequence length="328" mass="35392">MILALTLFFISSASAQYTPGGPTQAGLPPGCVGSYPDIPKCRANNWFIPDADPCYPVTSVPMPGQQVYIRDEKNFCINLPNPNSIVMQNNYYNNGLKPTIVQAEGYVQSFCVGDYLPPGAMRMSSSAILSAHVVKYDNYIQIHGKMDCGALGINCQQSSPGAYDDGEHCGKEPYSGVDSSANGNPGFENYVEMAGDGLYCMRVCAPGTMVVGGVCDVTHDTEGCVSFMKVDFVDGFSFTDLSTGPRTSPRPSSVSSIHCSFHFHRYFIYFLSTNSTILSSAVSLTSTTSITKVAETVAAKTSGSVSHFLHIPFLFIAFTPFRSLFGDF</sequence>
<evidence type="ECO:0008006" key="4">
    <source>
        <dbReference type="Google" id="ProtNLM"/>
    </source>
</evidence>
<name>A0A1Y2CUV8_9FUNG</name>
<organism evidence="2 3">
    <name type="scientific">Rhizoclosmatium globosum</name>
    <dbReference type="NCBI Taxonomy" id="329046"/>
    <lineage>
        <taxon>Eukaryota</taxon>
        <taxon>Fungi</taxon>
        <taxon>Fungi incertae sedis</taxon>
        <taxon>Chytridiomycota</taxon>
        <taxon>Chytridiomycota incertae sedis</taxon>
        <taxon>Chytridiomycetes</taxon>
        <taxon>Chytridiales</taxon>
        <taxon>Chytriomycetaceae</taxon>
        <taxon>Rhizoclosmatium</taxon>
    </lineage>
</organism>
<accession>A0A1Y2CUV8</accession>
<dbReference type="OrthoDB" id="2122616at2759"/>
<protein>
    <recommendedName>
        <fullName evidence="4">Endo-1,3(4)-beta-glucanase 1 carbohydrate binding domain-containing protein</fullName>
    </recommendedName>
</protein>
<feature type="chain" id="PRO_5013186424" description="Endo-1,3(4)-beta-glucanase 1 carbohydrate binding domain-containing protein" evidence="1">
    <location>
        <begin position="16"/>
        <end position="328"/>
    </location>
</feature>
<reference evidence="2 3" key="1">
    <citation type="submission" date="2016-07" db="EMBL/GenBank/DDBJ databases">
        <title>Pervasive Adenine N6-methylation of Active Genes in Fungi.</title>
        <authorList>
            <consortium name="DOE Joint Genome Institute"/>
            <person name="Mondo S.J."/>
            <person name="Dannebaum R.O."/>
            <person name="Kuo R.C."/>
            <person name="Labutti K."/>
            <person name="Haridas S."/>
            <person name="Kuo A."/>
            <person name="Salamov A."/>
            <person name="Ahrendt S.R."/>
            <person name="Lipzen A."/>
            <person name="Sullivan W."/>
            <person name="Andreopoulos W.B."/>
            <person name="Clum A."/>
            <person name="Lindquist E."/>
            <person name="Daum C."/>
            <person name="Ramamoorthy G.K."/>
            <person name="Gryganskyi A."/>
            <person name="Culley D."/>
            <person name="Magnuson J.K."/>
            <person name="James T.Y."/>
            <person name="O'Malley M.A."/>
            <person name="Stajich J.E."/>
            <person name="Spatafora J.W."/>
            <person name="Visel A."/>
            <person name="Grigoriev I.V."/>
        </authorList>
    </citation>
    <scope>NUCLEOTIDE SEQUENCE [LARGE SCALE GENOMIC DNA]</scope>
    <source>
        <strain evidence="2 3">JEL800</strain>
    </source>
</reference>
<dbReference type="Proteomes" id="UP000193642">
    <property type="component" value="Unassembled WGS sequence"/>
</dbReference>
<keyword evidence="3" id="KW-1185">Reference proteome</keyword>
<gene>
    <name evidence="2" type="ORF">BCR33DRAFT_712774</name>
</gene>
<proteinExistence type="predicted"/>
<keyword evidence="1" id="KW-0732">Signal</keyword>
<feature type="signal peptide" evidence="1">
    <location>
        <begin position="1"/>
        <end position="15"/>
    </location>
</feature>